<gene>
    <name evidence="2" type="ORF">TCEB3V08_LOCUS12792</name>
</gene>
<dbReference type="GO" id="GO:0016477">
    <property type="term" value="P:cell migration"/>
    <property type="evidence" value="ECO:0007669"/>
    <property type="project" value="TreeGrafter"/>
</dbReference>
<dbReference type="GO" id="GO:0031209">
    <property type="term" value="C:SCAR complex"/>
    <property type="evidence" value="ECO:0007669"/>
    <property type="project" value="TreeGrafter"/>
</dbReference>
<accession>A0A7R9DLC9</accession>
<protein>
    <submittedName>
        <fullName evidence="2">Uncharacterized protein</fullName>
    </submittedName>
</protein>
<dbReference type="Pfam" id="PF09735">
    <property type="entry name" value="Nckap1"/>
    <property type="match status" value="1"/>
</dbReference>
<evidence type="ECO:0000256" key="1">
    <source>
        <dbReference type="ARBA" id="ARBA00037947"/>
    </source>
</evidence>
<name>A0A7R9DLC9_TIMCR</name>
<comment type="similarity">
    <text evidence="1">Belongs to the HEM-1/HEM-2 family.</text>
</comment>
<sequence length="101" mass="11159">MASAAGLDCKVDPTLVTALRNQKNEIEEDEHLLACLLMVFVAVSIPKLARNETSFYRASLEGHANNIHCMASAVNNIFGAMFTICNQGDIEDRMKEFLAVR</sequence>
<dbReference type="GO" id="GO:0030031">
    <property type="term" value="P:cell projection assembly"/>
    <property type="evidence" value="ECO:0007669"/>
    <property type="project" value="TreeGrafter"/>
</dbReference>
<reference evidence="2" key="1">
    <citation type="submission" date="2020-11" db="EMBL/GenBank/DDBJ databases">
        <authorList>
            <person name="Tran Van P."/>
        </authorList>
    </citation>
    <scope>NUCLEOTIDE SEQUENCE</scope>
</reference>
<evidence type="ECO:0000313" key="2">
    <source>
        <dbReference type="EMBL" id="CAD7416755.1"/>
    </source>
</evidence>
<dbReference type="PANTHER" id="PTHR12093:SF10">
    <property type="entry name" value="MEMBRANE-ASSOCIATED PROTEIN HEM"/>
    <property type="match status" value="1"/>
</dbReference>
<dbReference type="PANTHER" id="PTHR12093">
    <property type="entry name" value="NCK-ASSOCIATED PROTEIN 1"/>
    <property type="match status" value="1"/>
</dbReference>
<dbReference type="GO" id="GO:0030866">
    <property type="term" value="P:cortical actin cytoskeleton organization"/>
    <property type="evidence" value="ECO:0007669"/>
    <property type="project" value="TreeGrafter"/>
</dbReference>
<dbReference type="EMBL" id="OC328814">
    <property type="protein sequence ID" value="CAD7416755.1"/>
    <property type="molecule type" value="Genomic_DNA"/>
</dbReference>
<dbReference type="AlphaFoldDB" id="A0A7R9DLC9"/>
<dbReference type="GO" id="GO:0048812">
    <property type="term" value="P:neuron projection morphogenesis"/>
    <property type="evidence" value="ECO:0007669"/>
    <property type="project" value="TreeGrafter"/>
</dbReference>
<organism evidence="2">
    <name type="scientific">Timema cristinae</name>
    <name type="common">Walking stick</name>
    <dbReference type="NCBI Taxonomy" id="61476"/>
    <lineage>
        <taxon>Eukaryota</taxon>
        <taxon>Metazoa</taxon>
        <taxon>Ecdysozoa</taxon>
        <taxon>Arthropoda</taxon>
        <taxon>Hexapoda</taxon>
        <taxon>Insecta</taxon>
        <taxon>Pterygota</taxon>
        <taxon>Neoptera</taxon>
        <taxon>Polyneoptera</taxon>
        <taxon>Phasmatodea</taxon>
        <taxon>Timematodea</taxon>
        <taxon>Timematoidea</taxon>
        <taxon>Timematidae</taxon>
        <taxon>Timema</taxon>
    </lineage>
</organism>
<proteinExistence type="inferred from homology"/>
<dbReference type="InterPro" id="IPR019137">
    <property type="entry name" value="Nck-associated_protein-1"/>
</dbReference>